<feature type="compositionally biased region" description="Gly residues" evidence="1">
    <location>
        <begin position="303"/>
        <end position="312"/>
    </location>
</feature>
<evidence type="ECO:0000313" key="3">
    <source>
        <dbReference type="Proteomes" id="UP000696294"/>
    </source>
</evidence>
<proteinExistence type="predicted"/>
<feature type="region of interest" description="Disordered" evidence="1">
    <location>
        <begin position="1"/>
        <end position="323"/>
    </location>
</feature>
<feature type="compositionally biased region" description="Low complexity" evidence="1">
    <location>
        <begin position="478"/>
        <end position="488"/>
    </location>
</feature>
<feature type="compositionally biased region" description="Acidic residues" evidence="1">
    <location>
        <begin position="440"/>
        <end position="453"/>
    </location>
</feature>
<evidence type="ECO:0000256" key="1">
    <source>
        <dbReference type="SAM" id="MobiDB-lite"/>
    </source>
</evidence>
<dbReference type="InterPro" id="IPR008965">
    <property type="entry name" value="CBM2/CBM3_carb-bd_dom_sf"/>
</dbReference>
<dbReference type="InterPro" id="IPR012291">
    <property type="entry name" value="CBM2_carb-bd_dom_sf"/>
</dbReference>
<name>A0ABX1AZU3_9ACTN</name>
<dbReference type="Proteomes" id="UP000696294">
    <property type="component" value="Unassembled WGS sequence"/>
</dbReference>
<accession>A0ABX1AZU3</accession>
<organism evidence="2 3">
    <name type="scientific">Nonomuraea composti</name>
    <dbReference type="NCBI Taxonomy" id="2720023"/>
    <lineage>
        <taxon>Bacteria</taxon>
        <taxon>Bacillati</taxon>
        <taxon>Actinomycetota</taxon>
        <taxon>Actinomycetes</taxon>
        <taxon>Streptosporangiales</taxon>
        <taxon>Streptosporangiaceae</taxon>
        <taxon>Nonomuraea</taxon>
    </lineage>
</organism>
<reference evidence="2 3" key="1">
    <citation type="submission" date="2020-03" db="EMBL/GenBank/DDBJ databases">
        <title>WGS of actinomycetes isolated from Thailand.</title>
        <authorList>
            <person name="Thawai C."/>
        </authorList>
    </citation>
    <scope>NUCLEOTIDE SEQUENCE [LARGE SCALE GENOMIC DNA]</scope>
    <source>
        <strain evidence="2 3">FMUSA5-5</strain>
    </source>
</reference>
<feature type="compositionally biased region" description="Acidic residues" evidence="1">
    <location>
        <begin position="379"/>
        <end position="402"/>
    </location>
</feature>
<gene>
    <name evidence="2" type="ORF">HCN51_11860</name>
</gene>
<dbReference type="SUPFAM" id="SSF49384">
    <property type="entry name" value="Carbohydrate-binding domain"/>
    <property type="match status" value="1"/>
</dbReference>
<feature type="compositionally biased region" description="Pro residues" evidence="1">
    <location>
        <begin position="54"/>
        <end position="63"/>
    </location>
</feature>
<evidence type="ECO:0000313" key="2">
    <source>
        <dbReference type="EMBL" id="NJP90137.1"/>
    </source>
</evidence>
<dbReference type="RefSeq" id="WP_168009652.1">
    <property type="nucleotide sequence ID" value="NZ_JAATEP010000007.1"/>
</dbReference>
<protein>
    <recommendedName>
        <fullName evidence="4">DUF11 domain-containing protein</fullName>
    </recommendedName>
</protein>
<feature type="compositionally biased region" description="Low complexity" evidence="1">
    <location>
        <begin position="403"/>
        <end position="430"/>
    </location>
</feature>
<comment type="caution">
    <text evidence="2">The sequence shown here is derived from an EMBL/GenBank/DDBJ whole genome shotgun (WGS) entry which is preliminary data.</text>
</comment>
<dbReference type="Gene3D" id="2.60.40.290">
    <property type="match status" value="1"/>
</dbReference>
<dbReference type="EMBL" id="JAATEP010000007">
    <property type="protein sequence ID" value="NJP90137.1"/>
    <property type="molecule type" value="Genomic_DNA"/>
</dbReference>
<keyword evidence="3" id="KW-1185">Reference proteome</keyword>
<feature type="region of interest" description="Disordered" evidence="1">
    <location>
        <begin position="369"/>
        <end position="498"/>
    </location>
</feature>
<sequence length="594" mass="59886">MGRHGTGGSDDGDERGNSAFWGPDEQAEPPGWPSLPDRPEVTGQWAPMPRRTDAPPPRGPQPEPFETTGAFALPNDLAGGLPPANDPAGAFPPPRGPKEDEAGPFETTGAFARPPEWDQQGGRGDFSGPSTGDFPANGPEGTAVFGAPGAPAPGAPGSNPFDRPGPLDAAAERTSFFDVPAERTAFFDGPPDRMGAPAPGHPGAGRHGDGQPPFGRPGEGTGPFGAADPEGTARFDAPSGPTSVYSGPPEPGDIKVAGEPTAALTPAWASAETGFLDAGWSNDPGRPDDDEPRGRRGRRKQGRGAGGGGGGDDVLAAPSGPGKGRVALLSVAAVAVVLGGTVAGVKFMSSSGEPGKCEGATCAAVQVTSSAPGPAVSEPAEEDSEAPTDEEPAEEAAEDSEPAETPTPTASSNVRTPQRVTTTPTPSPSKSRTKKPAEPKDEETEDPPVEESVSETPSDEVSTLDDTHTDTGAGTPGGSTPAPTFTGSVGSTGGNAGSVNVKQTIKQRLATYSADLTLSNTSPQTLENPTVSVPVDGRVTDVDGAEWTQDGDLLILDLTVPLAAGESVEVTFTATGRGSEAQNCGLVAGECVVT</sequence>
<evidence type="ECO:0008006" key="4">
    <source>
        <dbReference type="Google" id="ProtNLM"/>
    </source>
</evidence>